<sequence length="73" mass="7749">MGNPVEEAAERVPPTRVITDADVAQLADWKSAFDASPNAYRPQVSAAMVPPRSVVRGDGTWLRGSTAVSPNGR</sequence>
<accession>A0A250LJV8</accession>
<gene>
    <name evidence="1" type="ORF">BCCH1_63530</name>
</gene>
<name>A0A250LJV8_9BURK</name>
<reference evidence="1" key="2">
    <citation type="journal article" date="2017" name="Genome Announc.">
        <title>High-Quality Draft Genome Sequence of Burkholderia contaminans CH-1, a Gram-Negative Bacterium That Metabolizes 2-Azahypoxanthine, a Plant Growth-Regulating Compound.</title>
        <authorList>
            <person name="Choi J.-H."/>
            <person name="Sugiura H."/>
            <person name="Moriuchi R."/>
            <person name="Kawagishi H."/>
            <person name="Dohra H."/>
        </authorList>
    </citation>
    <scope>NUCLEOTIDE SEQUENCE</scope>
    <source>
        <strain evidence="1">CH-1</strain>
    </source>
</reference>
<protein>
    <submittedName>
        <fullName evidence="1">Uncharacterized protein</fullName>
    </submittedName>
</protein>
<evidence type="ECO:0000313" key="1">
    <source>
        <dbReference type="EMBL" id="BBA43851.1"/>
    </source>
</evidence>
<dbReference type="AlphaFoldDB" id="A0A250LJV8"/>
<organism evidence="1">
    <name type="scientific">Burkholderia contaminans</name>
    <dbReference type="NCBI Taxonomy" id="488447"/>
    <lineage>
        <taxon>Bacteria</taxon>
        <taxon>Pseudomonadati</taxon>
        <taxon>Pseudomonadota</taxon>
        <taxon>Betaproteobacteria</taxon>
        <taxon>Burkholderiales</taxon>
        <taxon>Burkholderiaceae</taxon>
        <taxon>Burkholderia</taxon>
        <taxon>Burkholderia cepacia complex</taxon>
    </lineage>
</organism>
<dbReference type="EMBL" id="AP018359">
    <property type="protein sequence ID" value="BBA43851.1"/>
    <property type="molecule type" value="Genomic_DNA"/>
</dbReference>
<reference evidence="1" key="1">
    <citation type="journal article" date="2016" name="Biosci. Biotechnol. Biochem.">
        <title>Bioconversion of AHX to AOH by resting cells of Burkholderia contaminans CH-1.</title>
        <authorList>
            <person name="Choi J.H."/>
            <person name="Kikuchi A."/>
            <person name="Pumkaeo P."/>
            <person name="Hirai H."/>
            <person name="Tokuyama S."/>
            <person name="Kawagishi H."/>
        </authorList>
    </citation>
    <scope>NUCLEOTIDE SEQUENCE</scope>
    <source>
        <strain evidence="1">CH-1</strain>
    </source>
</reference>
<proteinExistence type="predicted"/>
<dbReference type="RefSeq" id="WP_226292497.1">
    <property type="nucleotide sequence ID" value="NZ_JAIZPX010000029.1"/>
</dbReference>